<name>A0A657LLN8_9HYPH</name>
<dbReference type="EMBL" id="LSRP01000145">
    <property type="protein sequence ID" value="OJF90226.1"/>
    <property type="molecule type" value="Genomic_DNA"/>
</dbReference>
<sequence>MRAERRDVVKRLNIEDVEHSVREVVGVKRCFSRIRVCSLKRLWRAAPALDGRSRAEMAQIVSSCCGNSGIVPSKWLLTLLVVF</sequence>
<keyword evidence="2" id="KW-1185">Reference proteome</keyword>
<organism evidence="1 2">
    <name type="scientific">Pararhizobium antarcticum</name>
    <dbReference type="NCBI Taxonomy" id="1798805"/>
    <lineage>
        <taxon>Bacteria</taxon>
        <taxon>Pseudomonadati</taxon>
        <taxon>Pseudomonadota</taxon>
        <taxon>Alphaproteobacteria</taxon>
        <taxon>Hyphomicrobiales</taxon>
        <taxon>Rhizobiaceae</taxon>
        <taxon>Rhizobium/Agrobacterium group</taxon>
        <taxon>Pararhizobium</taxon>
    </lineage>
</organism>
<dbReference type="Proteomes" id="UP000182661">
    <property type="component" value="Unassembled WGS sequence"/>
</dbReference>
<dbReference type="AlphaFoldDB" id="A0A657LLN8"/>
<reference evidence="1 2" key="1">
    <citation type="submission" date="2016-02" db="EMBL/GenBank/DDBJ databases">
        <title>Genome sequencing of a beta-galactosidase producing bacteria Rhizobium sp. 59.</title>
        <authorList>
            <person name="Wang D."/>
            <person name="Kot W."/>
            <person name="Qin Y."/>
            <person name="Hansen L."/>
            <person name="Naqvi K."/>
            <person name="Rensing C."/>
        </authorList>
    </citation>
    <scope>NUCLEOTIDE SEQUENCE [LARGE SCALE GENOMIC DNA]</scope>
    <source>
        <strain evidence="1 2">59</strain>
    </source>
</reference>
<gene>
    <name evidence="1" type="ORF">AX760_24455</name>
</gene>
<comment type="caution">
    <text evidence="1">The sequence shown here is derived from an EMBL/GenBank/DDBJ whole genome shotgun (WGS) entry which is preliminary data.</text>
</comment>
<protein>
    <submittedName>
        <fullName evidence="1">Uncharacterized protein</fullName>
    </submittedName>
</protein>
<evidence type="ECO:0000313" key="1">
    <source>
        <dbReference type="EMBL" id="OJF90226.1"/>
    </source>
</evidence>
<evidence type="ECO:0000313" key="2">
    <source>
        <dbReference type="Proteomes" id="UP000182661"/>
    </source>
</evidence>
<proteinExistence type="predicted"/>
<accession>A0A657LLN8</accession>